<dbReference type="SMART" id="SM01342">
    <property type="entry name" value="TAN"/>
    <property type="match status" value="1"/>
</dbReference>
<dbReference type="GO" id="GO:0006325">
    <property type="term" value="P:chromatin organization"/>
    <property type="evidence" value="ECO:0007669"/>
    <property type="project" value="UniProtKB-KW"/>
</dbReference>
<dbReference type="Pfam" id="PF02260">
    <property type="entry name" value="FATC"/>
    <property type="match status" value="1"/>
</dbReference>
<feature type="region of interest" description="Disordered" evidence="17">
    <location>
        <begin position="2854"/>
        <end position="2886"/>
    </location>
</feature>
<dbReference type="PANTHER" id="PTHR37079:SF4">
    <property type="entry name" value="SERINE_THREONINE-PROTEIN KINASE ATM"/>
    <property type="match status" value="1"/>
</dbReference>
<proteinExistence type="inferred from homology"/>
<keyword evidence="10 16" id="KW-0418">Kinase</keyword>
<sequence length="2928" mass="325948">MGGEVTLIDALERSQSGGLRQRAEGLQDLKHVLRYNVQSADIGALKGVSFHKIFEGLFEIVNFEKGSWVTAKTATTRSSAETRLSNASSTLRLAIEAGIRSSKLKTVKAVLDHVTKAIAITPGRLCLPLMLDYAKCLRQTVSYQPHAEHLPQDYWAATVSFCLQTLKKITDELNEDHAPAGTDPSSVATSMSNKSSRSQIRESGQSQGVRSLYKQVSEEIVGALSPLTATPNAPLSSQAPRLLWALIDFLKNGSGTDKSQQEAFASINHVLAWTVTESVELTKKASSQLVRLIKNHWPSKSIPKAEPLINEMLITLLYLKPYMAWAIQRENSTTMRLDLSSMHTTLREEYSGRKERDQLRFDDIRCHDRLPASETEGTVRIAAFSLKPGVGSRAASKEACWVLAYILGYLNCILSSDVADRSVSSDGEHGEGGRRPIKRQRLADDWLELLATCNRGSASARICTLQTIVFVGQEKSLSAQQISQAIDAVGAACSEENFTVASWAFAALTSCATQKSAADQTLFARWAGIWQLASRAIGNSATSRAACHLMNTLAHSQLASNEMVAELVQSWATSIELNGPSVLADSVLDFVHAAFLRAHQLSPGTVNPLAEGIIGWLFRAFTPAKFEDRFQTADQHLWMPQDFLNLLSACLGHHVQHQRHAESPVWNKVAQIWLACSSQSSLMNYLLLLPNRSEPINPMFSEEHSTSEAGRSLGRIGCEAIVLNSLIPDLQKTVESWNRWRHDRPQHISTEMFKIVCQACCVVACLSHCHDFRDRRRQGQMQSIFQELLDGCTSFAATSFCSQDKLDVMMLTFAESFTGPSNKHPRHHSTVRACETLLCRKVQDVLCMRRNRTLYDQKHDEDDMDIDMNDNYDSQDSRQSRGNLVVQESRSVHGSNFSLLAANANIDVYSKAIATMNGSEFALHHGNDASSNVTDYILSLPEETVCAASRTIAALSSMGLVLTPDDAYRLLESCMENVLSVYAYERCEAAMTPILEIMASLMPLWTDHANEQLSGLAMDVYEWFIGVLRAKVLSSNVQKTLALLLLDLCRRDLDYGQKDSVQSVRTSLFELLRTGSIQCQYHMSGRIPMLFGLCVLSRHETIFDDLQNSLANEADWAEGIAMRLLILSKLASAWHTLLRTCVFYIFEAAGRLKDLAEGYAMHSIASLTQSLGFESAQKLFLLFAPQLLYTWLEGNNTLSSLPYSVFQYSSLEELLWHNEVEITAQLFMRGREDDLHFLSKSLKLSIPDLAKRAFPKTLAYALSWDTAKKLDEASGVTSEGRLRSVLGGKQEVSRLATRYFPTIMGVFFLSAQQDDAQDAWMEKREECKDSAKALAEMKSYSSSTRTLPGSQQPSFKPRYLMDQIGRLCRRTAQDPEQPWTVSSFTLVVRMHLDAIDDALGPLLRCALLRKLRVLIACSGSIAFSGAPLELLLHSLAPFLGDSECADDTLGTMQFLLNHGQSYLKQEGASFAHGVIMSMILHMRKHSDGRHEITTQESQYRLIVQKMDGFQSWLVKYLQQCHATSKRQAAILVKALENLHLPGNGHRDSPESTLLLLLLELQHRPSPIVSRQYCNEALHILTRNFESPSSVTDDCLGSDRVCAKYADGLWHFSKELDVDTEFLNWSAVVLGRSYAATGARPQARDLPESPTPKLQNPVAESQSAIAQRLTAMLASSDRKCSGLADWTLRNALHTFRDAGEALNFEQMLPEVLVPTLTDGAFGYMPPAAAAVAPETVDRKALQDALAIGSISEDEVWLCNLATTLCSWANYCAILPALPPILKNVSLLPSALLGPIIHILLSEDMKRDSIVRSDISSSMTAHFTGSSEALKPRQQFWIEVYLYLRKQPYPGEASQADRTRWLDVDLLLAAETAARCGMPTAALFLAESIAPAPQINRRSSSRVSMSQLSTVEISDDLLLSIFKRVEEPDSYYGVQQPPSLEAVLGKFDYEKDGLRSLMFRSAQMDSAMRISSAPVGTSSTGILQSLSALNMHSLEYMLLSAPATSTPSLASETLETARRLHQWDIASPETSSGSGSLFSALQELSRSAECHHVASKIKSLIGDQAVAGMKLIHPAVPSIDWCNNLAALVETRDGLDAQDDTAIRSFWQKMTVRSGWMRARSFDDCKTLASNRAILFGVLAQNQDMLQSMHITPRTAMSLEIEALLATSRLAREQSVLQEALSACTQVNQLATKYKDTGLKISSAADYETAMVLWGAGESSASVQMLRRIATQVTYENDDIKVGHPTVLAELAHQLAEARLEKPEEIRAYCLTPAVDTLGGRRKGSEAGKVFHEYATFCDQQLQNPGNNEDFNRISTVRQKRLEDIRELETLSRRKSGYQKKELDRSINQAHSWYALDNEEYERLNESRSAYIRLSLQNYLLSLQASDDHDIDVLRFFALWFENSESDPANDVVRKHLSNVPSWKFVVLNNQLMPRLEEEQSTFQGCLKHLIERICAEHPHHSLHHLYAACTNPDNMSDTQAISRCRGAKGIRNSLRANEQPAAIISKVWEADAAYENFSKEEPPDRNKSKVATNSFQPAVKLTNKIKSLNVPPATIHLPLRPDGNYEGVPVVRQWGPSMQIMDGLSHPKVLTAQASDGSVHKQLFKYNDDLRQDAIMEQVFEEVSKMLRHHKQARQRNLHVRTYKVVPLGTKCGILEWVQNTVPIGGWLVPAHTRYHPGSMPRNKAASKIREAQNLSKEGRVKEYRAVCDQLPPVLRHFFLERFADPDVWFEKRTAYTRTTATISILGYVLGLGDRHIQNILLDEKSGEAVHIDLGVAFEAGRVLPVPETVPFRLSRDIVDGMGVTKTEGVFRRCCEFTMDALREDKDSIMTLLNVLRYDPLHQWTLSPLRAKRMQDAQATGRNARGADGDEPSSKRKEQEGGEAGRALATVEKKLSKTLSTAATVNELIQQATDERNLALLFAGWSAFF</sequence>
<evidence type="ECO:0000256" key="5">
    <source>
        <dbReference type="ARBA" id="ARBA00014619"/>
    </source>
</evidence>
<dbReference type="PROSITE" id="PS51190">
    <property type="entry name" value="FATC"/>
    <property type="match status" value="1"/>
</dbReference>
<dbReference type="PANTHER" id="PTHR37079">
    <property type="entry name" value="SERINE/THREONINE-PROTEIN KINASE ATM"/>
    <property type="match status" value="1"/>
</dbReference>
<dbReference type="GO" id="GO:0006281">
    <property type="term" value="P:DNA repair"/>
    <property type="evidence" value="ECO:0007669"/>
    <property type="project" value="InterPro"/>
</dbReference>
<evidence type="ECO:0000256" key="16">
    <source>
        <dbReference type="RuleBase" id="RU365027"/>
    </source>
</evidence>
<evidence type="ECO:0000256" key="15">
    <source>
        <dbReference type="ARBA" id="ARBA00048679"/>
    </source>
</evidence>
<feature type="compositionally biased region" description="Basic and acidic residues" evidence="17">
    <location>
        <begin position="2864"/>
        <end position="2879"/>
    </location>
</feature>
<dbReference type="GO" id="GO:0004674">
    <property type="term" value="F:protein serine/threonine kinase activity"/>
    <property type="evidence" value="ECO:0007669"/>
    <property type="project" value="UniProtKB-KW"/>
</dbReference>
<keyword evidence="7 16" id="KW-0808">Transferase</keyword>
<dbReference type="CDD" id="cd05171">
    <property type="entry name" value="PIKKc_ATM"/>
    <property type="match status" value="1"/>
</dbReference>
<dbReference type="InterPro" id="IPR021668">
    <property type="entry name" value="TAN"/>
</dbReference>
<dbReference type="InterPro" id="IPR036940">
    <property type="entry name" value="PI3/4_kinase_cat_sf"/>
</dbReference>
<keyword evidence="11 16" id="KW-0067">ATP-binding</keyword>
<dbReference type="Pfam" id="PF11640">
    <property type="entry name" value="TAN"/>
    <property type="match status" value="1"/>
</dbReference>
<dbReference type="InterPro" id="IPR038980">
    <property type="entry name" value="ATM_plant"/>
</dbReference>
<comment type="similarity">
    <text evidence="2 16">Belongs to the PI3/PI4-kinase family. ATM subfamily.</text>
</comment>
<evidence type="ECO:0000256" key="3">
    <source>
        <dbReference type="ARBA" id="ARBA00011370"/>
    </source>
</evidence>
<evidence type="ECO:0000259" key="18">
    <source>
        <dbReference type="PROSITE" id="PS50290"/>
    </source>
</evidence>
<evidence type="ECO:0000256" key="12">
    <source>
        <dbReference type="ARBA" id="ARBA00023242"/>
    </source>
</evidence>
<dbReference type="SUPFAM" id="SSF48371">
    <property type="entry name" value="ARM repeat"/>
    <property type="match status" value="1"/>
</dbReference>
<organism evidence="21 22">
    <name type="scientific">Hortaea werneckii</name>
    <name type="common">Black yeast</name>
    <name type="synonym">Cladosporium werneckii</name>
    <dbReference type="NCBI Taxonomy" id="91943"/>
    <lineage>
        <taxon>Eukaryota</taxon>
        <taxon>Fungi</taxon>
        <taxon>Dikarya</taxon>
        <taxon>Ascomycota</taxon>
        <taxon>Pezizomycotina</taxon>
        <taxon>Dothideomycetes</taxon>
        <taxon>Dothideomycetidae</taxon>
        <taxon>Mycosphaerellales</taxon>
        <taxon>Teratosphaeriaceae</taxon>
        <taxon>Hortaea</taxon>
    </lineage>
</organism>
<dbReference type="SUPFAM" id="SSF56112">
    <property type="entry name" value="Protein kinase-like (PK-like)"/>
    <property type="match status" value="1"/>
</dbReference>
<dbReference type="Proteomes" id="UP000282582">
    <property type="component" value="Unassembled WGS sequence"/>
</dbReference>
<dbReference type="EC" id="2.7.11.1" evidence="4 16"/>
<keyword evidence="6 16" id="KW-0723">Serine/threonine-protein kinase</keyword>
<dbReference type="Pfam" id="PF00454">
    <property type="entry name" value="PI3_PI4_kinase"/>
    <property type="match status" value="1"/>
</dbReference>
<protein>
    <recommendedName>
        <fullName evidence="5 16">Serine/threonine-protein kinase Tel1</fullName>
        <ecNumber evidence="4 16">2.7.11.1</ecNumber>
    </recommendedName>
</protein>
<dbReference type="GO" id="GO:0005524">
    <property type="term" value="F:ATP binding"/>
    <property type="evidence" value="ECO:0007669"/>
    <property type="project" value="UniProtKB-KW"/>
</dbReference>
<dbReference type="GO" id="GO:0000781">
    <property type="term" value="C:chromosome, telomeric region"/>
    <property type="evidence" value="ECO:0007669"/>
    <property type="project" value="UniProtKB-SubCell"/>
</dbReference>
<keyword evidence="16" id="KW-0779">Telomere</keyword>
<feature type="region of interest" description="Disordered" evidence="17">
    <location>
        <begin position="862"/>
        <end position="881"/>
    </location>
</feature>
<evidence type="ECO:0000313" key="21">
    <source>
        <dbReference type="EMBL" id="RMY15292.1"/>
    </source>
</evidence>
<dbReference type="InterPro" id="IPR044107">
    <property type="entry name" value="PIKKc_ATM"/>
</dbReference>
<comment type="catalytic activity">
    <reaction evidence="15">
        <text>L-seryl-[protein] + ATP = O-phospho-L-seryl-[protein] + ADP + H(+)</text>
        <dbReference type="Rhea" id="RHEA:17989"/>
        <dbReference type="Rhea" id="RHEA-COMP:9863"/>
        <dbReference type="Rhea" id="RHEA-COMP:11604"/>
        <dbReference type="ChEBI" id="CHEBI:15378"/>
        <dbReference type="ChEBI" id="CHEBI:29999"/>
        <dbReference type="ChEBI" id="CHEBI:30616"/>
        <dbReference type="ChEBI" id="CHEBI:83421"/>
        <dbReference type="ChEBI" id="CHEBI:456216"/>
        <dbReference type="EC" id="2.7.11.1"/>
    </reaction>
</comment>
<dbReference type="GO" id="GO:0106310">
    <property type="term" value="F:protein serine kinase activity"/>
    <property type="evidence" value="ECO:0007669"/>
    <property type="project" value="RHEA"/>
</dbReference>
<keyword evidence="16" id="KW-0158">Chromosome</keyword>
<dbReference type="SMART" id="SM01343">
    <property type="entry name" value="FATC"/>
    <property type="match status" value="1"/>
</dbReference>
<feature type="region of interest" description="Disordered" evidence="17">
    <location>
        <begin position="1638"/>
        <end position="1659"/>
    </location>
</feature>
<comment type="subunit">
    <text evidence="3">Associates with DNA double-strand breaks.</text>
</comment>
<comment type="function">
    <text evidence="13 16">Serine/threonine protein kinase which activates checkpoint signaling upon genotoxic stresses such as ionizing radiation (IR), ultraviolet light (UV), or DNA replication stalling, thereby acting as a DNA damage sensor. Recognizes the substrate consensus sequence [ST]-Q. Phosphorylates histone H2A to form H2AS128ph (gamma-H2A) at sites of DNA damage, involved in the regulation of DNA damage response mechanism. Required for the control of telomere length and genome stability.</text>
</comment>
<dbReference type="Gene3D" id="3.30.1010.10">
    <property type="entry name" value="Phosphatidylinositol 3-kinase Catalytic Subunit, Chain A, domain 4"/>
    <property type="match status" value="1"/>
</dbReference>
<keyword evidence="16" id="KW-0156">Chromatin regulator</keyword>
<dbReference type="PROSITE" id="PS00916">
    <property type="entry name" value="PI3_4_KINASE_2"/>
    <property type="match status" value="1"/>
</dbReference>
<feature type="region of interest" description="Disordered" evidence="17">
    <location>
        <begin position="175"/>
        <end position="209"/>
    </location>
</feature>
<comment type="caution">
    <text evidence="21">The sequence shown here is derived from an EMBL/GenBank/DDBJ whole genome shotgun (WGS) entry which is preliminary data.</text>
</comment>
<feature type="domain" description="FAT" evidence="19">
    <location>
        <begin position="1866"/>
        <end position="2470"/>
    </location>
</feature>
<dbReference type="VEuPathDB" id="FungiDB:BTJ68_12361"/>
<feature type="domain" description="PI3K/PI4K catalytic" evidence="18">
    <location>
        <begin position="2573"/>
        <end position="2888"/>
    </location>
</feature>
<dbReference type="InterPro" id="IPR000403">
    <property type="entry name" value="PI3/4_kinase_cat_dom"/>
</dbReference>
<feature type="compositionally biased region" description="Polar residues" evidence="17">
    <location>
        <begin position="183"/>
        <end position="209"/>
    </location>
</feature>
<dbReference type="InterPro" id="IPR011009">
    <property type="entry name" value="Kinase-like_dom_sf"/>
</dbReference>
<evidence type="ECO:0000256" key="6">
    <source>
        <dbReference type="ARBA" id="ARBA00022527"/>
    </source>
</evidence>
<dbReference type="GO" id="GO:0035556">
    <property type="term" value="P:intracellular signal transduction"/>
    <property type="evidence" value="ECO:0007669"/>
    <property type="project" value="UniProtKB-ARBA"/>
</dbReference>
<dbReference type="PROSITE" id="PS00915">
    <property type="entry name" value="PI3_4_KINASE_1"/>
    <property type="match status" value="1"/>
</dbReference>
<evidence type="ECO:0000256" key="7">
    <source>
        <dbReference type="ARBA" id="ARBA00022679"/>
    </source>
</evidence>
<evidence type="ECO:0000259" key="20">
    <source>
        <dbReference type="PROSITE" id="PS51190"/>
    </source>
</evidence>
<evidence type="ECO:0000256" key="11">
    <source>
        <dbReference type="ARBA" id="ARBA00022840"/>
    </source>
</evidence>
<dbReference type="GO" id="GO:0005634">
    <property type="term" value="C:nucleus"/>
    <property type="evidence" value="ECO:0007669"/>
    <property type="project" value="UniProtKB-SubCell"/>
</dbReference>
<evidence type="ECO:0000256" key="8">
    <source>
        <dbReference type="ARBA" id="ARBA00022741"/>
    </source>
</evidence>
<evidence type="ECO:0000256" key="4">
    <source>
        <dbReference type="ARBA" id="ARBA00012513"/>
    </source>
</evidence>
<dbReference type="InterPro" id="IPR018936">
    <property type="entry name" value="PI3/4_kinase_CS"/>
</dbReference>
<dbReference type="EMBL" id="QWIK01000038">
    <property type="protein sequence ID" value="RMY15292.1"/>
    <property type="molecule type" value="Genomic_DNA"/>
</dbReference>
<keyword evidence="9 16" id="KW-0227">DNA damage</keyword>
<dbReference type="PROSITE" id="PS51189">
    <property type="entry name" value="FAT"/>
    <property type="match status" value="1"/>
</dbReference>
<evidence type="ECO:0000256" key="13">
    <source>
        <dbReference type="ARBA" id="ARBA00025079"/>
    </source>
</evidence>
<dbReference type="Gene3D" id="1.10.1070.11">
    <property type="entry name" value="Phosphatidylinositol 3-/4-kinase, catalytic domain"/>
    <property type="match status" value="1"/>
</dbReference>
<evidence type="ECO:0000256" key="17">
    <source>
        <dbReference type="SAM" id="MobiDB-lite"/>
    </source>
</evidence>
<reference evidence="21 22" key="1">
    <citation type="journal article" date="2018" name="BMC Genomics">
        <title>Genomic evidence for intraspecific hybridization in a clonal and extremely halotolerant yeast.</title>
        <authorList>
            <person name="Gostincar C."/>
            <person name="Stajich J.E."/>
            <person name="Zupancic J."/>
            <person name="Zalar P."/>
            <person name="Gunde-Cimerman N."/>
        </authorList>
    </citation>
    <scope>NUCLEOTIDE SEQUENCE [LARGE SCALE GENOMIC DNA]</scope>
    <source>
        <strain evidence="21 22">EXF-6654</strain>
    </source>
</reference>
<dbReference type="SMART" id="SM00146">
    <property type="entry name" value="PI3Kc"/>
    <property type="match status" value="1"/>
</dbReference>
<dbReference type="InterPro" id="IPR003152">
    <property type="entry name" value="FATC_dom"/>
</dbReference>
<evidence type="ECO:0000256" key="9">
    <source>
        <dbReference type="ARBA" id="ARBA00022763"/>
    </source>
</evidence>
<comment type="catalytic activity">
    <reaction evidence="14 16">
        <text>L-threonyl-[protein] + ATP = O-phospho-L-threonyl-[protein] + ADP + H(+)</text>
        <dbReference type="Rhea" id="RHEA:46608"/>
        <dbReference type="Rhea" id="RHEA-COMP:11060"/>
        <dbReference type="Rhea" id="RHEA-COMP:11605"/>
        <dbReference type="ChEBI" id="CHEBI:15378"/>
        <dbReference type="ChEBI" id="CHEBI:30013"/>
        <dbReference type="ChEBI" id="CHEBI:30616"/>
        <dbReference type="ChEBI" id="CHEBI:61977"/>
        <dbReference type="ChEBI" id="CHEBI:456216"/>
        <dbReference type="EC" id="2.7.11.1"/>
    </reaction>
</comment>
<evidence type="ECO:0000256" key="14">
    <source>
        <dbReference type="ARBA" id="ARBA00047899"/>
    </source>
</evidence>
<feature type="domain" description="FATC" evidence="20">
    <location>
        <begin position="2896"/>
        <end position="2928"/>
    </location>
</feature>
<keyword evidence="8 16" id="KW-0547">Nucleotide-binding</keyword>
<dbReference type="InterPro" id="IPR016024">
    <property type="entry name" value="ARM-type_fold"/>
</dbReference>
<gene>
    <name evidence="21" type="ORF">D0868_00954</name>
</gene>
<evidence type="ECO:0000313" key="22">
    <source>
        <dbReference type="Proteomes" id="UP000282582"/>
    </source>
</evidence>
<name>A0A3M6ZJI0_HORWE</name>
<dbReference type="InterPro" id="IPR014009">
    <property type="entry name" value="PIK_FAT"/>
</dbReference>
<dbReference type="PROSITE" id="PS50290">
    <property type="entry name" value="PI3_4_KINASE_3"/>
    <property type="match status" value="1"/>
</dbReference>
<evidence type="ECO:0000256" key="2">
    <source>
        <dbReference type="ARBA" id="ARBA00010769"/>
    </source>
</evidence>
<evidence type="ECO:0000256" key="1">
    <source>
        <dbReference type="ARBA" id="ARBA00004123"/>
    </source>
</evidence>
<accession>A0A3M6ZJI0</accession>
<comment type="subcellular location">
    <subcellularLocation>
        <location evidence="16">Chromosome</location>
        <location evidence="16">Telomere</location>
    </subcellularLocation>
    <subcellularLocation>
        <location evidence="1 16">Nucleus</location>
    </subcellularLocation>
</comment>
<evidence type="ECO:0000259" key="19">
    <source>
        <dbReference type="PROSITE" id="PS51189"/>
    </source>
</evidence>
<keyword evidence="12 16" id="KW-0539">Nucleus</keyword>
<evidence type="ECO:0000256" key="10">
    <source>
        <dbReference type="ARBA" id="ARBA00022777"/>
    </source>
</evidence>